<dbReference type="PROSITE" id="PS50832">
    <property type="entry name" value="S1_IF1_TYPE"/>
    <property type="match status" value="1"/>
</dbReference>
<evidence type="ECO:0000256" key="4">
    <source>
        <dbReference type="NCBIfam" id="TIGR00008"/>
    </source>
</evidence>
<dbReference type="EMBL" id="LCCN01000001">
    <property type="protein sequence ID" value="KKS33250.1"/>
    <property type="molecule type" value="Genomic_DNA"/>
</dbReference>
<dbReference type="GO" id="GO:0005829">
    <property type="term" value="C:cytosol"/>
    <property type="evidence" value="ECO:0007669"/>
    <property type="project" value="TreeGrafter"/>
</dbReference>
<evidence type="ECO:0000256" key="2">
    <source>
        <dbReference type="ARBA" id="ARBA00022540"/>
    </source>
</evidence>
<protein>
    <recommendedName>
        <fullName evidence="4">Translation initiation factor IF-1</fullName>
    </recommendedName>
</protein>
<evidence type="ECO:0000256" key="1">
    <source>
        <dbReference type="ARBA" id="ARBA00010939"/>
    </source>
</evidence>
<accession>A0A0G0Y966</accession>
<dbReference type="FunFam" id="2.40.50.140:FF:000002">
    <property type="entry name" value="Translation initiation factor IF-1"/>
    <property type="match status" value="1"/>
</dbReference>
<proteinExistence type="inferred from homology"/>
<dbReference type="STRING" id="1618356.UU93_C0001G0081"/>
<reference evidence="7 8" key="1">
    <citation type="journal article" date="2015" name="Nature">
        <title>rRNA introns, odd ribosomes, and small enigmatic genomes across a large radiation of phyla.</title>
        <authorList>
            <person name="Brown C.T."/>
            <person name="Hug L.A."/>
            <person name="Thomas B.C."/>
            <person name="Sharon I."/>
            <person name="Castelle C.J."/>
            <person name="Singh A."/>
            <person name="Wilkins M.J."/>
            <person name="Williams K.H."/>
            <person name="Banfield J.F."/>
        </authorList>
    </citation>
    <scope>NUCLEOTIDE SEQUENCE [LARGE SCALE GENOMIC DNA]</scope>
</reference>
<dbReference type="PANTHER" id="PTHR33370">
    <property type="entry name" value="TRANSLATION INITIATION FACTOR IF-1, CHLOROPLASTIC"/>
    <property type="match status" value="1"/>
</dbReference>
<dbReference type="InterPro" id="IPR012340">
    <property type="entry name" value="NA-bd_OB-fold"/>
</dbReference>
<gene>
    <name evidence="7" type="ORF">UU93_C0001G0081</name>
</gene>
<evidence type="ECO:0000256" key="3">
    <source>
        <dbReference type="ARBA" id="ARBA00022917"/>
    </source>
</evidence>
<keyword evidence="3 5" id="KW-0648">Protein biosynthesis</keyword>
<dbReference type="PANTHER" id="PTHR33370:SF1">
    <property type="entry name" value="TRANSLATION INITIATION FACTOR IF-1, CHLOROPLASTIC"/>
    <property type="match status" value="1"/>
</dbReference>
<dbReference type="InterPro" id="IPR006196">
    <property type="entry name" value="RNA-binding_domain_S1_IF1"/>
</dbReference>
<feature type="domain" description="S1-like" evidence="6">
    <location>
        <begin position="1"/>
        <end position="68"/>
    </location>
</feature>
<evidence type="ECO:0000256" key="5">
    <source>
        <dbReference type="PROSITE-ProRule" id="PRU00181"/>
    </source>
</evidence>
<evidence type="ECO:0000313" key="8">
    <source>
        <dbReference type="Proteomes" id="UP000034160"/>
    </source>
</evidence>
<dbReference type="Pfam" id="PF01176">
    <property type="entry name" value="eIF-1a"/>
    <property type="match status" value="1"/>
</dbReference>
<dbReference type="AlphaFoldDB" id="A0A0G0Y966"/>
<dbReference type="InterPro" id="IPR004368">
    <property type="entry name" value="TIF_IF1"/>
</dbReference>
<evidence type="ECO:0000259" key="6">
    <source>
        <dbReference type="PROSITE" id="PS50832"/>
    </source>
</evidence>
<evidence type="ECO:0000313" key="7">
    <source>
        <dbReference type="EMBL" id="KKS33250.1"/>
    </source>
</evidence>
<dbReference type="GO" id="GO:0003743">
    <property type="term" value="F:translation initiation factor activity"/>
    <property type="evidence" value="ECO:0007669"/>
    <property type="project" value="UniProtKB-UniRule"/>
</dbReference>
<dbReference type="SUPFAM" id="SSF50249">
    <property type="entry name" value="Nucleic acid-binding proteins"/>
    <property type="match status" value="1"/>
</dbReference>
<comment type="caution">
    <text evidence="7">The sequence shown here is derived from an EMBL/GenBank/DDBJ whole genome shotgun (WGS) entry which is preliminary data.</text>
</comment>
<sequence>MFTEQLGTIIEHLPNAMFRVQMEDGRIALCTIAGRMRLNRIKVLPGDRVRIEFSEYDQARGRIVYKIKS</sequence>
<keyword evidence="2 5" id="KW-0396">Initiation factor</keyword>
<name>A0A0G0Y966_9BACT</name>
<organism evidence="7 8">
    <name type="scientific">Candidatus Amesbacteria bacterium GW2011_GWA2_42_12</name>
    <dbReference type="NCBI Taxonomy" id="1618356"/>
    <lineage>
        <taxon>Bacteria</taxon>
        <taxon>Candidatus Amesiibacteriota</taxon>
    </lineage>
</organism>
<dbReference type="NCBIfam" id="TIGR00008">
    <property type="entry name" value="infA"/>
    <property type="match status" value="1"/>
</dbReference>
<comment type="similarity">
    <text evidence="1">Belongs to the IF-1 family.</text>
</comment>
<dbReference type="Gene3D" id="2.40.50.140">
    <property type="entry name" value="Nucleic acid-binding proteins"/>
    <property type="match status" value="1"/>
</dbReference>
<dbReference type="GO" id="GO:0043022">
    <property type="term" value="F:ribosome binding"/>
    <property type="evidence" value="ECO:0007669"/>
    <property type="project" value="TreeGrafter"/>
</dbReference>
<dbReference type="GO" id="GO:0003723">
    <property type="term" value="F:RNA binding"/>
    <property type="evidence" value="ECO:0007669"/>
    <property type="project" value="InterPro"/>
</dbReference>
<dbReference type="Proteomes" id="UP000034160">
    <property type="component" value="Unassembled WGS sequence"/>
</dbReference>